<dbReference type="Pfam" id="PF02219">
    <property type="entry name" value="MTHFR"/>
    <property type="match status" value="1"/>
</dbReference>
<comment type="caution">
    <text evidence="13">The sequence shown here is derived from an EMBL/GenBank/DDBJ whole genome shotgun (WGS) entry which is preliminary data.</text>
</comment>
<dbReference type="Proteomes" id="UP001239909">
    <property type="component" value="Unassembled WGS sequence"/>
</dbReference>
<evidence type="ECO:0000256" key="7">
    <source>
        <dbReference type="ARBA" id="ARBA00023002"/>
    </source>
</evidence>
<proteinExistence type="inferred from homology"/>
<dbReference type="EMBL" id="BSYI01000004">
    <property type="protein sequence ID" value="GMG81499.1"/>
    <property type="molecule type" value="Genomic_DNA"/>
</dbReference>
<keyword evidence="14" id="KW-1185">Reference proteome</keyword>
<keyword evidence="5 12" id="KW-0285">Flavoprotein</keyword>
<comment type="catalytic activity">
    <reaction evidence="11">
        <text>(6S)-5-methyl-5,6,7,8-tetrahydrofolate + NAD(+) = (6R)-5,10-methylene-5,6,7,8-tetrahydrofolate + NADH + H(+)</text>
        <dbReference type="Rhea" id="RHEA:19821"/>
        <dbReference type="ChEBI" id="CHEBI:15378"/>
        <dbReference type="ChEBI" id="CHEBI:15636"/>
        <dbReference type="ChEBI" id="CHEBI:18608"/>
        <dbReference type="ChEBI" id="CHEBI:57540"/>
        <dbReference type="ChEBI" id="CHEBI:57945"/>
        <dbReference type="EC" id="1.5.1.54"/>
    </reaction>
    <physiologicalReaction direction="right-to-left" evidence="11">
        <dbReference type="Rhea" id="RHEA:19823"/>
    </physiologicalReaction>
</comment>
<evidence type="ECO:0000256" key="2">
    <source>
        <dbReference type="ARBA" id="ARBA00004777"/>
    </source>
</evidence>
<evidence type="ECO:0000256" key="6">
    <source>
        <dbReference type="ARBA" id="ARBA00022827"/>
    </source>
</evidence>
<comment type="pathway">
    <text evidence="2 12">One-carbon metabolism; tetrahydrofolate interconversion.</text>
</comment>
<keyword evidence="7 12" id="KW-0560">Oxidoreductase</keyword>
<comment type="similarity">
    <text evidence="3 12">Belongs to the methylenetetrahydrofolate reductase family.</text>
</comment>
<dbReference type="PANTHER" id="PTHR45754:SF3">
    <property type="entry name" value="METHYLENETETRAHYDROFOLATE REDUCTASE (NADPH)"/>
    <property type="match status" value="1"/>
</dbReference>
<dbReference type="Gene3D" id="3.20.20.220">
    <property type="match status" value="1"/>
</dbReference>
<sequence length="299" mass="31761">MTRHSPIAGPDAAGIRFSFELFPPRTPEGLAQLDRVVDRLAALGPEGFSVTHGAGGTTRDRTRGVVERVAARTGLPVAQHLTCIGARRAEIDDEARALRAAGIRRIVALRGDPPAGGAPHPPGGGYRHAADLVAGLMRIADFDISVAAYPEVHPEAASAAADLDNLRRKFDAGARRAITQYCFDTDTVLRFVDRARAAGIDRPIVPGIMPVSHFGRLRRFSETCGAAIPRWLAGMFEGLDADPARRAGLAAAVATEQCRRLAAAGLTDFHIYSLNRAEVSVALCRALRPERTGAGPQAA</sequence>
<evidence type="ECO:0000256" key="5">
    <source>
        <dbReference type="ARBA" id="ARBA00022630"/>
    </source>
</evidence>
<keyword evidence="6 12" id="KW-0274">FAD</keyword>
<evidence type="ECO:0000256" key="8">
    <source>
        <dbReference type="ARBA" id="ARBA00023027"/>
    </source>
</evidence>
<comment type="pathway">
    <text evidence="10">Amino-acid biosynthesis; L-methionine biosynthesis via de novo pathway.</text>
</comment>
<evidence type="ECO:0000256" key="10">
    <source>
        <dbReference type="ARBA" id="ARBA00034478"/>
    </source>
</evidence>
<accession>A0ABQ6LDR3</accession>
<dbReference type="PANTHER" id="PTHR45754">
    <property type="entry name" value="METHYLENETETRAHYDROFOLATE REDUCTASE"/>
    <property type="match status" value="1"/>
</dbReference>
<keyword evidence="9" id="KW-0486">Methionine biosynthesis</keyword>
<dbReference type="SUPFAM" id="SSF51730">
    <property type="entry name" value="FAD-linked oxidoreductase"/>
    <property type="match status" value="1"/>
</dbReference>
<evidence type="ECO:0000256" key="9">
    <source>
        <dbReference type="ARBA" id="ARBA00023167"/>
    </source>
</evidence>
<dbReference type="InterPro" id="IPR004620">
    <property type="entry name" value="MTHF_reductase_bac"/>
</dbReference>
<evidence type="ECO:0000313" key="13">
    <source>
        <dbReference type="EMBL" id="GMG81499.1"/>
    </source>
</evidence>
<dbReference type="NCBIfam" id="TIGR00676">
    <property type="entry name" value="fadh2"/>
    <property type="match status" value="1"/>
</dbReference>
<organism evidence="13 14">
    <name type="scientific">Paralimibaculum aggregatum</name>
    <dbReference type="NCBI Taxonomy" id="3036245"/>
    <lineage>
        <taxon>Bacteria</taxon>
        <taxon>Pseudomonadati</taxon>
        <taxon>Pseudomonadota</taxon>
        <taxon>Alphaproteobacteria</taxon>
        <taxon>Rhodobacterales</taxon>
        <taxon>Paracoccaceae</taxon>
        <taxon>Paralimibaculum</taxon>
    </lineage>
</organism>
<dbReference type="EC" id="1.5.1.54" evidence="12"/>
<evidence type="ECO:0000313" key="14">
    <source>
        <dbReference type="Proteomes" id="UP001239909"/>
    </source>
</evidence>
<evidence type="ECO:0000256" key="1">
    <source>
        <dbReference type="ARBA" id="ARBA00001974"/>
    </source>
</evidence>
<evidence type="ECO:0000256" key="12">
    <source>
        <dbReference type="RuleBase" id="RU003862"/>
    </source>
</evidence>
<protein>
    <recommendedName>
        <fullName evidence="12">Methylenetetrahydrofolate reductase</fullName>
        <ecNumber evidence="12">1.5.1.54</ecNumber>
    </recommendedName>
</protein>
<dbReference type="InterPro" id="IPR003171">
    <property type="entry name" value="Mehydrof_redctse-like"/>
</dbReference>
<evidence type="ECO:0000256" key="3">
    <source>
        <dbReference type="ARBA" id="ARBA00006743"/>
    </source>
</evidence>
<gene>
    <name evidence="13" type="primary">metF_1</name>
    <name evidence="13" type="ORF">LNKW23_07120</name>
</gene>
<dbReference type="CDD" id="cd00537">
    <property type="entry name" value="MTHFR"/>
    <property type="match status" value="1"/>
</dbReference>
<evidence type="ECO:0000256" key="11">
    <source>
        <dbReference type="ARBA" id="ARBA00048628"/>
    </source>
</evidence>
<keyword evidence="8" id="KW-0520">NAD</keyword>
<dbReference type="InterPro" id="IPR029041">
    <property type="entry name" value="FAD-linked_oxidoreductase-like"/>
</dbReference>
<evidence type="ECO:0000256" key="4">
    <source>
        <dbReference type="ARBA" id="ARBA00022605"/>
    </source>
</evidence>
<comment type="cofactor">
    <cofactor evidence="1 12">
        <name>FAD</name>
        <dbReference type="ChEBI" id="CHEBI:57692"/>
    </cofactor>
</comment>
<dbReference type="RefSeq" id="WP_285670161.1">
    <property type="nucleotide sequence ID" value="NZ_BSYI01000004.1"/>
</dbReference>
<name>A0ABQ6LDR3_9RHOB</name>
<reference evidence="13 14" key="1">
    <citation type="submission" date="2023-04" db="EMBL/GenBank/DDBJ databases">
        <title>Marinoamorphus aggregata gen. nov., sp. Nov., isolate from tissue of brittle star Ophioplocus japonicus.</title>
        <authorList>
            <person name="Kawano K."/>
            <person name="Sawayama S."/>
            <person name="Nakagawa S."/>
        </authorList>
    </citation>
    <scope>NUCLEOTIDE SEQUENCE [LARGE SCALE GENOMIC DNA]</scope>
    <source>
        <strain evidence="13 14">NKW23</strain>
    </source>
</reference>
<keyword evidence="4" id="KW-0028">Amino-acid biosynthesis</keyword>